<evidence type="ECO:0000313" key="6">
    <source>
        <dbReference type="EMBL" id="AZV80853.1"/>
    </source>
</evidence>
<dbReference type="PANTHER" id="PTHR30136">
    <property type="entry name" value="HELIX-TURN-HELIX TRANSCRIPTIONAL REGULATOR, ICLR FAMILY"/>
    <property type="match status" value="1"/>
</dbReference>
<keyword evidence="2 6" id="KW-0238">DNA-binding</keyword>
<evidence type="ECO:0000259" key="5">
    <source>
        <dbReference type="PROSITE" id="PS51078"/>
    </source>
</evidence>
<dbReference type="GO" id="GO:0045892">
    <property type="term" value="P:negative regulation of DNA-templated transcription"/>
    <property type="evidence" value="ECO:0007669"/>
    <property type="project" value="TreeGrafter"/>
</dbReference>
<sequence>MNGPSSRVRHSVLQKNLHQLYCCNVPLGGIFRPIIVAFKRVRLNMTSYAPVRSVERSLQILELMNTNKVSSIADIHTKTQLPKATIVRLLQTLEQLGYVSRDVRHSEYQLTSRVMSLSSGFHSDPLVVEAGRVHAIAMTKKLTWPIAISVLDGSEVVIRFSTIPDSPISPFHATINMRLSLDKHALGLAYLAFCPIEERQILVNSISDANKHSPDAAQRPDAMLEQRLRVIEKQGFSERDMGTGYENSNTIAVPIMVRNRVLGTLGITYFRSALKRNDAIKTFLEPLQASADAIARNVETLS</sequence>
<organism evidence="6 7">
    <name type="scientific">Parasedimentitalea marina</name>
    <dbReference type="NCBI Taxonomy" id="2483033"/>
    <lineage>
        <taxon>Bacteria</taxon>
        <taxon>Pseudomonadati</taxon>
        <taxon>Pseudomonadota</taxon>
        <taxon>Alphaproteobacteria</taxon>
        <taxon>Rhodobacterales</taxon>
        <taxon>Paracoccaceae</taxon>
        <taxon>Parasedimentitalea</taxon>
    </lineage>
</organism>
<dbReference type="Gene3D" id="1.10.10.10">
    <property type="entry name" value="Winged helix-like DNA-binding domain superfamily/Winged helix DNA-binding domain"/>
    <property type="match status" value="1"/>
</dbReference>
<dbReference type="AlphaFoldDB" id="A0A3T0NA10"/>
<dbReference type="InterPro" id="IPR050707">
    <property type="entry name" value="HTH_MetabolicPath_Reg"/>
</dbReference>
<gene>
    <name evidence="6" type="ORF">EBB79_23185</name>
</gene>
<dbReference type="InterPro" id="IPR005471">
    <property type="entry name" value="Tscrpt_reg_IclR_N"/>
</dbReference>
<reference evidence="6 7" key="1">
    <citation type="submission" date="2018-10" db="EMBL/GenBank/DDBJ databases">
        <title>Parasedimentitalea marina sp. nov., a psychrophilic bacterium isolated from deep seawater of the New Britain Trench.</title>
        <authorList>
            <person name="Cao J."/>
        </authorList>
    </citation>
    <scope>NUCLEOTIDE SEQUENCE [LARGE SCALE GENOMIC DNA]</scope>
    <source>
        <strain evidence="6 7">W43</strain>
        <plasmid evidence="6 7">pW43B</plasmid>
    </source>
</reference>
<dbReference type="InterPro" id="IPR029016">
    <property type="entry name" value="GAF-like_dom_sf"/>
</dbReference>
<keyword evidence="1" id="KW-0805">Transcription regulation</keyword>
<dbReference type="OrthoDB" id="9807558at2"/>
<dbReference type="EMBL" id="CP033221">
    <property type="protein sequence ID" value="AZV80853.1"/>
    <property type="molecule type" value="Genomic_DNA"/>
</dbReference>
<evidence type="ECO:0000256" key="3">
    <source>
        <dbReference type="ARBA" id="ARBA00023163"/>
    </source>
</evidence>
<dbReference type="SUPFAM" id="SSF46785">
    <property type="entry name" value="Winged helix' DNA-binding domain"/>
    <property type="match status" value="1"/>
</dbReference>
<dbReference type="Pfam" id="PF09339">
    <property type="entry name" value="HTH_IclR"/>
    <property type="match status" value="1"/>
</dbReference>
<keyword evidence="7" id="KW-1185">Reference proteome</keyword>
<name>A0A3T0NA10_9RHOB</name>
<dbReference type="InterPro" id="IPR036388">
    <property type="entry name" value="WH-like_DNA-bd_sf"/>
</dbReference>
<dbReference type="SMART" id="SM00346">
    <property type="entry name" value="HTH_ICLR"/>
    <property type="match status" value="1"/>
</dbReference>
<keyword evidence="3" id="KW-0804">Transcription</keyword>
<geneLocation type="plasmid" evidence="6 7">
    <name>pW43B</name>
</geneLocation>
<dbReference type="SUPFAM" id="SSF55781">
    <property type="entry name" value="GAF domain-like"/>
    <property type="match status" value="1"/>
</dbReference>
<dbReference type="PANTHER" id="PTHR30136:SF23">
    <property type="entry name" value="DNA-BINDING TRANSCRIPTIONAL ACTIVATOR MHPR"/>
    <property type="match status" value="1"/>
</dbReference>
<keyword evidence="6" id="KW-0614">Plasmid</keyword>
<dbReference type="PROSITE" id="PS51077">
    <property type="entry name" value="HTH_ICLR"/>
    <property type="match status" value="1"/>
</dbReference>
<dbReference type="InterPro" id="IPR036390">
    <property type="entry name" value="WH_DNA-bd_sf"/>
</dbReference>
<dbReference type="NCBIfam" id="NF007342">
    <property type="entry name" value="PRK09834.1-4"/>
    <property type="match status" value="1"/>
</dbReference>
<protein>
    <submittedName>
        <fullName evidence="6">DNA-binding transcriptional regulator</fullName>
    </submittedName>
</protein>
<dbReference type="Proteomes" id="UP000283063">
    <property type="component" value="Plasmid pW43B"/>
</dbReference>
<proteinExistence type="predicted"/>
<dbReference type="InterPro" id="IPR014757">
    <property type="entry name" value="Tscrpt_reg_IclR_C"/>
</dbReference>
<dbReference type="Gene3D" id="3.30.450.40">
    <property type="match status" value="1"/>
</dbReference>
<accession>A0A3T0NA10</accession>
<evidence type="ECO:0000259" key="4">
    <source>
        <dbReference type="PROSITE" id="PS51077"/>
    </source>
</evidence>
<dbReference type="GO" id="GO:0003700">
    <property type="term" value="F:DNA-binding transcription factor activity"/>
    <property type="evidence" value="ECO:0007669"/>
    <property type="project" value="TreeGrafter"/>
</dbReference>
<feature type="domain" description="HTH iclR-type" evidence="4">
    <location>
        <begin position="51"/>
        <end position="112"/>
    </location>
</feature>
<evidence type="ECO:0000256" key="2">
    <source>
        <dbReference type="ARBA" id="ARBA00023125"/>
    </source>
</evidence>
<evidence type="ECO:0000256" key="1">
    <source>
        <dbReference type="ARBA" id="ARBA00023015"/>
    </source>
</evidence>
<dbReference type="GO" id="GO:0003677">
    <property type="term" value="F:DNA binding"/>
    <property type="evidence" value="ECO:0007669"/>
    <property type="project" value="UniProtKB-KW"/>
</dbReference>
<feature type="domain" description="IclR-ED" evidence="5">
    <location>
        <begin position="113"/>
        <end position="300"/>
    </location>
</feature>
<dbReference type="KEGG" id="sedi:EBB79_23185"/>
<evidence type="ECO:0000313" key="7">
    <source>
        <dbReference type="Proteomes" id="UP000283063"/>
    </source>
</evidence>
<dbReference type="PROSITE" id="PS51078">
    <property type="entry name" value="ICLR_ED"/>
    <property type="match status" value="1"/>
</dbReference>